<comment type="caution">
    <text evidence="2">The sequence shown here is derived from an EMBL/GenBank/DDBJ whole genome shotgun (WGS) entry which is preliminary data.</text>
</comment>
<dbReference type="Proteomes" id="UP001165427">
    <property type="component" value="Unassembled WGS sequence"/>
</dbReference>
<dbReference type="SUPFAM" id="SSF52091">
    <property type="entry name" value="SpoIIaa-like"/>
    <property type="match status" value="1"/>
</dbReference>
<dbReference type="AlphaFoldDB" id="A0AA41R7C9"/>
<proteinExistence type="predicted"/>
<dbReference type="PROSITE" id="PS50801">
    <property type="entry name" value="STAS"/>
    <property type="match status" value="1"/>
</dbReference>
<dbReference type="InterPro" id="IPR058548">
    <property type="entry name" value="MlaB-like_STAS"/>
</dbReference>
<dbReference type="Gene3D" id="3.30.750.24">
    <property type="entry name" value="STAS domain"/>
    <property type="match status" value="1"/>
</dbReference>
<accession>A0AA41R7C9</accession>
<name>A0AA41R7C9_9BACT</name>
<dbReference type="EMBL" id="JALJRB010000006">
    <property type="protein sequence ID" value="MCJ8500363.1"/>
    <property type="molecule type" value="Genomic_DNA"/>
</dbReference>
<reference evidence="2" key="1">
    <citation type="submission" date="2022-04" db="EMBL/GenBank/DDBJ databases">
        <title>Desulfatitalea alkaliphila sp. nov., a novel anaerobic sulfate-reducing bacterium isolated from terrestrial mud volcano, Taman Peninsula, Russia.</title>
        <authorList>
            <person name="Khomyakova M.A."/>
            <person name="Merkel A.Y."/>
            <person name="Slobodkin A.I."/>
        </authorList>
    </citation>
    <scope>NUCLEOTIDE SEQUENCE</scope>
    <source>
        <strain evidence="2">M08but</strain>
    </source>
</reference>
<gene>
    <name evidence="2" type="ORF">MRX98_07225</name>
</gene>
<organism evidence="2 3">
    <name type="scientific">Desulfatitalea alkaliphila</name>
    <dbReference type="NCBI Taxonomy" id="2929485"/>
    <lineage>
        <taxon>Bacteria</taxon>
        <taxon>Pseudomonadati</taxon>
        <taxon>Thermodesulfobacteriota</taxon>
        <taxon>Desulfobacteria</taxon>
        <taxon>Desulfobacterales</taxon>
        <taxon>Desulfosarcinaceae</taxon>
        <taxon>Desulfatitalea</taxon>
    </lineage>
</organism>
<dbReference type="RefSeq" id="WP_246904503.1">
    <property type="nucleotide sequence ID" value="NZ_JALJRB010000006.1"/>
</dbReference>
<evidence type="ECO:0000313" key="2">
    <source>
        <dbReference type="EMBL" id="MCJ8500363.1"/>
    </source>
</evidence>
<dbReference type="Pfam" id="PF13466">
    <property type="entry name" value="STAS_2"/>
    <property type="match status" value="1"/>
</dbReference>
<sequence length="100" mass="10393">MPLEIQTIDGCQTVCLTGALTVWEAADTWCALLPLLNSAGPLTVDLGAVEQCDGAGLQIVCQLLKAADAPERSIALSAPSDPLRAILERAGITASFTEKV</sequence>
<dbReference type="PANTHER" id="PTHR35849:SF2">
    <property type="entry name" value="BLR2341 PROTEIN"/>
    <property type="match status" value="1"/>
</dbReference>
<keyword evidence="3" id="KW-1185">Reference proteome</keyword>
<protein>
    <submittedName>
        <fullName evidence="2">STAS domain-containing protein</fullName>
    </submittedName>
</protein>
<evidence type="ECO:0000313" key="3">
    <source>
        <dbReference type="Proteomes" id="UP001165427"/>
    </source>
</evidence>
<dbReference type="InterPro" id="IPR002645">
    <property type="entry name" value="STAS_dom"/>
</dbReference>
<dbReference type="InterPro" id="IPR052746">
    <property type="entry name" value="MlaB_ABC_Transporter"/>
</dbReference>
<evidence type="ECO:0000259" key="1">
    <source>
        <dbReference type="PROSITE" id="PS50801"/>
    </source>
</evidence>
<feature type="domain" description="STAS" evidence="1">
    <location>
        <begin position="1"/>
        <end position="100"/>
    </location>
</feature>
<dbReference type="PANTHER" id="PTHR35849">
    <property type="entry name" value="BLR2341 PROTEIN"/>
    <property type="match status" value="1"/>
</dbReference>
<dbReference type="CDD" id="cd07043">
    <property type="entry name" value="STAS_anti-anti-sigma_factors"/>
    <property type="match status" value="1"/>
</dbReference>
<dbReference type="InterPro" id="IPR036513">
    <property type="entry name" value="STAS_dom_sf"/>
</dbReference>